<proteinExistence type="predicted"/>
<name>A0A423T942_PENVA</name>
<dbReference type="PANTHER" id="PTHR37984:SF15">
    <property type="entry name" value="INTEGRASE CATALYTIC DOMAIN-CONTAINING PROTEIN"/>
    <property type="match status" value="1"/>
</dbReference>
<sequence>MPVSTVLNCPQIEVRTPEYTTSFGPTLRPGSKLQLGLSSFITCNDTYRPATRGSHASVQGPHEPRVAALQPPPDVHEMLRAALSRISVLEEEIAATRSENARHQPSAREEPITVGHINASLAPNLPPQEPTSYVYPTHALGLHPAAPVSTRQALSGRDDIPVFYSETPASQALQRNREVEAWISTIEMLTQPSTDEALIRMARGRARGYAQMVLLGPMFQSLTSWQDFKVTLRAKFRGVSTPEHFFEMLSQSKMIPGQSPLDYFQAVEMAILQGAKDYPYEVGDVEALLRRTFTAGLPTWLRHQLLLLDFTTTSQMAQKCQAAWDATVGIKTFLPTIRSASHSSYGLYPPQSVHQGQPLPLGFASPVQHAEGVTPALEFYSDGPLHLAPTLLTSKQVGTVQQIPRQKHVMFDSPPSQQQMDGPSPSWSRHNNSIGLHPDSVLTHRTCVATGVYFPGDILLGMDLLHRLSFRLVHSPTSNLLEIDGYHHQITSTGEESKCLHEAPAEEDHGKHNQKIQCISPVHVAERTVVPAQSGYFVPANLTRGVPSDARFAIIEGNATCLTVPRTLISVHEQRSSVWVVNTDLKARKVSPDEPREELCPIAQVADTKSAVLQPDTQQPDEELEVAAPPMAAQSPPVSVSPLPVVPLPTDDQNGAPNPCLVTMDSKQMRQEQMKDSICKDLIGWLVENIHYLSTTHMAHCPPSATHPGALRTYHTTTSAIIVLGACVTCQRRKGSAPQAPLQCHPLPTAPLELVSADLMDLRSSARGFHYVLSIFNHHTRFLQLVSLRDKSASRVLGAFVNHFVTLFGPPAKLHTDNGMEFSSAEWRSVLSACL</sequence>
<protein>
    <recommendedName>
        <fullName evidence="1">Integrase catalytic domain-containing protein</fullName>
    </recommendedName>
</protein>
<evidence type="ECO:0000313" key="3">
    <source>
        <dbReference type="Proteomes" id="UP000283509"/>
    </source>
</evidence>
<dbReference type="SUPFAM" id="SSF53098">
    <property type="entry name" value="Ribonuclease H-like"/>
    <property type="match status" value="1"/>
</dbReference>
<dbReference type="InterPro" id="IPR012337">
    <property type="entry name" value="RNaseH-like_sf"/>
</dbReference>
<dbReference type="InterPro" id="IPR036397">
    <property type="entry name" value="RNaseH_sf"/>
</dbReference>
<organism evidence="2 3">
    <name type="scientific">Penaeus vannamei</name>
    <name type="common">Whiteleg shrimp</name>
    <name type="synonym">Litopenaeus vannamei</name>
    <dbReference type="NCBI Taxonomy" id="6689"/>
    <lineage>
        <taxon>Eukaryota</taxon>
        <taxon>Metazoa</taxon>
        <taxon>Ecdysozoa</taxon>
        <taxon>Arthropoda</taxon>
        <taxon>Crustacea</taxon>
        <taxon>Multicrustacea</taxon>
        <taxon>Malacostraca</taxon>
        <taxon>Eumalacostraca</taxon>
        <taxon>Eucarida</taxon>
        <taxon>Decapoda</taxon>
        <taxon>Dendrobranchiata</taxon>
        <taxon>Penaeoidea</taxon>
        <taxon>Penaeidae</taxon>
        <taxon>Penaeus</taxon>
    </lineage>
</organism>
<accession>A0A423T942</accession>
<dbReference type="GO" id="GO:0003676">
    <property type="term" value="F:nucleic acid binding"/>
    <property type="evidence" value="ECO:0007669"/>
    <property type="project" value="InterPro"/>
</dbReference>
<feature type="domain" description="Integrase catalytic" evidence="1">
    <location>
        <begin position="747"/>
        <end position="835"/>
    </location>
</feature>
<evidence type="ECO:0000259" key="1">
    <source>
        <dbReference type="PROSITE" id="PS50994"/>
    </source>
</evidence>
<keyword evidence="3" id="KW-1185">Reference proteome</keyword>
<reference evidence="2 3" key="1">
    <citation type="submission" date="2018-04" db="EMBL/GenBank/DDBJ databases">
        <authorList>
            <person name="Zhang X."/>
            <person name="Yuan J."/>
            <person name="Li F."/>
            <person name="Xiang J."/>
        </authorList>
    </citation>
    <scope>NUCLEOTIDE SEQUENCE [LARGE SCALE GENOMIC DNA]</scope>
    <source>
        <tissue evidence="2">Muscle</tissue>
    </source>
</reference>
<dbReference type="Pfam" id="PF00665">
    <property type="entry name" value="rve"/>
    <property type="match status" value="1"/>
</dbReference>
<reference evidence="2 3" key="2">
    <citation type="submission" date="2019-01" db="EMBL/GenBank/DDBJ databases">
        <title>The decoding of complex shrimp genome reveals the adaptation for benthos swimmer, frequently molting mechanism and breeding impact on genome.</title>
        <authorList>
            <person name="Sun Y."/>
            <person name="Gao Y."/>
            <person name="Yu Y."/>
        </authorList>
    </citation>
    <scope>NUCLEOTIDE SEQUENCE [LARGE SCALE GENOMIC DNA]</scope>
    <source>
        <tissue evidence="2">Muscle</tissue>
    </source>
</reference>
<dbReference type="Proteomes" id="UP000283509">
    <property type="component" value="Unassembled WGS sequence"/>
</dbReference>
<dbReference type="GO" id="GO:0015074">
    <property type="term" value="P:DNA integration"/>
    <property type="evidence" value="ECO:0007669"/>
    <property type="project" value="InterPro"/>
</dbReference>
<evidence type="ECO:0000313" key="2">
    <source>
        <dbReference type="EMBL" id="ROT72980.1"/>
    </source>
</evidence>
<dbReference type="EMBL" id="QCYY01002085">
    <property type="protein sequence ID" value="ROT72980.1"/>
    <property type="molecule type" value="Genomic_DNA"/>
</dbReference>
<dbReference type="PROSITE" id="PS50994">
    <property type="entry name" value="INTEGRASE"/>
    <property type="match status" value="1"/>
</dbReference>
<dbReference type="AlphaFoldDB" id="A0A423T942"/>
<dbReference type="Gene3D" id="3.30.420.10">
    <property type="entry name" value="Ribonuclease H-like superfamily/Ribonuclease H"/>
    <property type="match status" value="1"/>
</dbReference>
<dbReference type="InterPro" id="IPR050951">
    <property type="entry name" value="Retrovirus_Pol_polyprotein"/>
</dbReference>
<dbReference type="PANTHER" id="PTHR37984">
    <property type="entry name" value="PROTEIN CBG26694"/>
    <property type="match status" value="1"/>
</dbReference>
<dbReference type="InterPro" id="IPR001584">
    <property type="entry name" value="Integrase_cat-core"/>
</dbReference>
<comment type="caution">
    <text evidence="2">The sequence shown here is derived from an EMBL/GenBank/DDBJ whole genome shotgun (WGS) entry which is preliminary data.</text>
</comment>
<dbReference type="OrthoDB" id="5978043at2759"/>
<gene>
    <name evidence="2" type="ORF">C7M84_008606</name>
</gene>